<dbReference type="InterPro" id="IPR046848">
    <property type="entry name" value="E_motif"/>
</dbReference>
<dbReference type="InterPro" id="IPR046960">
    <property type="entry name" value="PPR_At4g14850-like_plant"/>
</dbReference>
<reference evidence="3" key="1">
    <citation type="submission" date="2019-09" db="EMBL/GenBank/DDBJ databases">
        <authorList>
            <person name="Zhang L."/>
        </authorList>
    </citation>
    <scope>NUCLEOTIDE SEQUENCE</scope>
</reference>
<dbReference type="Pfam" id="PF13041">
    <property type="entry name" value="PPR_2"/>
    <property type="match status" value="4"/>
</dbReference>
<gene>
    <name evidence="3" type="ORF">NYM_LOCUS22411</name>
</gene>
<dbReference type="PROSITE" id="PS51375">
    <property type="entry name" value="PPR"/>
    <property type="match status" value="5"/>
</dbReference>
<evidence type="ECO:0000313" key="3">
    <source>
        <dbReference type="EMBL" id="VVW49779.1"/>
    </source>
</evidence>
<sequence>MATLMRLGSSPGCLNFNRLKIQRISSLVSVHPGKFCDALQECTDTRDIKRGLQFHCQVIKLVGTGWLSLWNKLLNVYSRCGLMTYLFRVFNSMSERDIVSFNTVISGYTQRGLYSEALVVYSQIRTSGMVPNSISLSTMLKACASVTAIERIQQLHAEGLKCGLNLDKFVMSSLVDCYFKCKRLDEARVAFDEIDLLDIVSWNIMIAGYASNDCHEQALETFMHMLQAGMSCDSFTMTSILGACVQPNHLKLGKQLHAFAMKAGLASETPIGNALITMYSKCRDMNHASELFFRIYSANIISYTALIAGFIENGMNEDAVLFYHHMLDQGVKENEYTFASILKSFSSLSSLQQGRQVHARIVKSGFESDLLVENALIDAYSKCGSIMDAQTVFVGMINHDKVSYTTMIGALAQHGMGKEALELFEAMKVKGLHADDVTYLTILSACSHSGLVDKGLQIFQSMSKLHSVKPRREHYACIVDMLGRSGRLGEAEKFIKNVSVESDAYVWEALLGACRIHGDMELGIRSAKKAVELGQEKDAVHVLLSSIYAEKGMWEEKCKVRRKLEGNALRKEPGSSWLEV</sequence>
<dbReference type="NCBIfam" id="TIGR00756">
    <property type="entry name" value="PPR"/>
    <property type="match status" value="5"/>
</dbReference>
<dbReference type="FunFam" id="1.25.40.10:FF:000396">
    <property type="entry name" value="Pentatricopeptide repeat-containing protein At2g36730"/>
    <property type="match status" value="1"/>
</dbReference>
<dbReference type="Pfam" id="PF20431">
    <property type="entry name" value="E_motif"/>
    <property type="match status" value="1"/>
</dbReference>
<dbReference type="FunFam" id="1.25.40.10:FF:000351">
    <property type="entry name" value="Pentatricopeptide repeat-containing protein"/>
    <property type="match status" value="1"/>
</dbReference>
<feature type="repeat" description="PPR" evidence="2">
    <location>
        <begin position="198"/>
        <end position="232"/>
    </location>
</feature>
<dbReference type="Gramene" id="NC6G0258660.1">
    <property type="protein sequence ID" value="NC6G0258660.1:cds"/>
    <property type="gene ID" value="NC6G0258660"/>
</dbReference>
<proteinExistence type="predicted"/>
<dbReference type="InterPro" id="IPR002885">
    <property type="entry name" value="PPR_rpt"/>
</dbReference>
<name>A0A5K1EC58_9MAGN</name>
<evidence type="ECO:0000256" key="2">
    <source>
        <dbReference type="PROSITE-ProRule" id="PRU00708"/>
    </source>
</evidence>
<accession>A0A5K1EC58</accession>
<feature type="repeat" description="PPR" evidence="2">
    <location>
        <begin position="299"/>
        <end position="333"/>
    </location>
</feature>
<evidence type="ECO:0000256" key="1">
    <source>
        <dbReference type="ARBA" id="ARBA00022737"/>
    </source>
</evidence>
<keyword evidence="1" id="KW-0677">Repeat</keyword>
<feature type="repeat" description="PPR" evidence="2">
    <location>
        <begin position="435"/>
        <end position="469"/>
    </location>
</feature>
<dbReference type="PANTHER" id="PTHR47926">
    <property type="entry name" value="PENTATRICOPEPTIDE REPEAT-CONTAINING PROTEIN"/>
    <property type="match status" value="1"/>
</dbReference>
<feature type="repeat" description="PPR" evidence="2">
    <location>
        <begin position="400"/>
        <end position="434"/>
    </location>
</feature>
<dbReference type="GO" id="GO:0009451">
    <property type="term" value="P:RNA modification"/>
    <property type="evidence" value="ECO:0007669"/>
    <property type="project" value="InterPro"/>
</dbReference>
<dbReference type="Pfam" id="PF01535">
    <property type="entry name" value="PPR"/>
    <property type="match status" value="3"/>
</dbReference>
<dbReference type="PANTHER" id="PTHR47926:SF341">
    <property type="entry name" value="PENTATRICOPEPTIDE REPEAT-CONTAINING PROTEIN"/>
    <property type="match status" value="1"/>
</dbReference>
<dbReference type="Gene3D" id="1.25.40.10">
    <property type="entry name" value="Tetratricopeptide repeat domain"/>
    <property type="match status" value="4"/>
</dbReference>
<dbReference type="AlphaFoldDB" id="A0A5K1EC58"/>
<dbReference type="GO" id="GO:0003723">
    <property type="term" value="F:RNA binding"/>
    <property type="evidence" value="ECO:0007669"/>
    <property type="project" value="InterPro"/>
</dbReference>
<dbReference type="InterPro" id="IPR011990">
    <property type="entry name" value="TPR-like_helical_dom_sf"/>
</dbReference>
<protein>
    <recommendedName>
        <fullName evidence="4">Pentacotripeptide-repeat region of PRORP domain-containing protein</fullName>
    </recommendedName>
</protein>
<organism evidence="3">
    <name type="scientific">Nymphaea colorata</name>
    <name type="common">pocket water lily</name>
    <dbReference type="NCBI Taxonomy" id="210225"/>
    <lineage>
        <taxon>Eukaryota</taxon>
        <taxon>Viridiplantae</taxon>
        <taxon>Streptophyta</taxon>
        <taxon>Embryophyta</taxon>
        <taxon>Tracheophyta</taxon>
        <taxon>Spermatophyta</taxon>
        <taxon>Magnoliopsida</taxon>
        <taxon>Nymphaeales</taxon>
        <taxon>Nymphaeaceae</taxon>
        <taxon>Nymphaea</taxon>
    </lineage>
</organism>
<dbReference type="EMBL" id="LR721784">
    <property type="protein sequence ID" value="VVW49779.1"/>
    <property type="molecule type" value="Genomic_DNA"/>
</dbReference>
<dbReference type="FunFam" id="1.25.40.10:FF:000090">
    <property type="entry name" value="Pentatricopeptide repeat-containing protein, chloroplastic"/>
    <property type="match status" value="1"/>
</dbReference>
<evidence type="ECO:0008006" key="4">
    <source>
        <dbReference type="Google" id="ProtNLM"/>
    </source>
</evidence>
<feature type="repeat" description="PPR" evidence="2">
    <location>
        <begin position="97"/>
        <end position="131"/>
    </location>
</feature>